<dbReference type="AlphaFoldDB" id="A0A1C4B832"/>
<dbReference type="Pfam" id="PF04397">
    <property type="entry name" value="LytTR"/>
    <property type="match status" value="1"/>
</dbReference>
<feature type="domain" description="HTH LytTR-type" evidence="1">
    <location>
        <begin position="45"/>
        <end position="148"/>
    </location>
</feature>
<dbReference type="PROSITE" id="PS50930">
    <property type="entry name" value="HTH_LYTTR"/>
    <property type="match status" value="1"/>
</dbReference>
<dbReference type="InterPro" id="IPR007492">
    <property type="entry name" value="LytTR_DNA-bd_dom"/>
</dbReference>
<dbReference type="GO" id="GO:0003677">
    <property type="term" value="F:DNA binding"/>
    <property type="evidence" value="ECO:0007669"/>
    <property type="project" value="InterPro"/>
</dbReference>
<gene>
    <name evidence="2" type="ORF">GA0061074_10933</name>
</gene>
<dbReference type="EMBL" id="FMAO01000009">
    <property type="protein sequence ID" value="SCC03013.1"/>
    <property type="molecule type" value="Genomic_DNA"/>
</dbReference>
<dbReference type="RefSeq" id="WP_092463088.1">
    <property type="nucleotide sequence ID" value="NZ_BJEE01000008.1"/>
</dbReference>
<dbReference type="Proteomes" id="UP000199268">
    <property type="component" value="Unassembled WGS sequence"/>
</dbReference>
<protein>
    <submittedName>
        <fullName evidence="2">Transcriptional regulator, LytTR family</fullName>
    </submittedName>
</protein>
<sequence length="151" mass="17814">MRIKIMRLDKKSPKEDEVLFHVHEVTSTIDEAINVLKNNSKSLIATLINSEREEKISFHNIIYVEYLERQVFLYTKNKTYLLRKSLVNFKQKSPNYLVQISKNTLVNIYYVTAFTSHINGNLTLQLTSHEKLIVSRRYVVELRKVLKSIIE</sequence>
<proteinExistence type="predicted"/>
<name>A0A1C4B832_9LACO</name>
<dbReference type="Gene3D" id="2.40.50.1020">
    <property type="entry name" value="LytTr DNA-binding domain"/>
    <property type="match status" value="1"/>
</dbReference>
<dbReference type="GO" id="GO:0000156">
    <property type="term" value="F:phosphorelay response regulator activity"/>
    <property type="evidence" value="ECO:0007669"/>
    <property type="project" value="InterPro"/>
</dbReference>
<evidence type="ECO:0000313" key="3">
    <source>
        <dbReference type="Proteomes" id="UP000199268"/>
    </source>
</evidence>
<reference evidence="3" key="1">
    <citation type="submission" date="2016-08" db="EMBL/GenBank/DDBJ databases">
        <authorList>
            <person name="Varghese N."/>
            <person name="Submissions Spin"/>
        </authorList>
    </citation>
    <scope>NUCLEOTIDE SEQUENCE [LARGE SCALE GENOMIC DNA]</scope>
    <source>
        <strain evidence="3">R-53094</strain>
    </source>
</reference>
<dbReference type="STRING" id="1505725.GA0061074_10933"/>
<dbReference type="InterPro" id="IPR046947">
    <property type="entry name" value="LytR-like"/>
</dbReference>
<dbReference type="PANTHER" id="PTHR37299">
    <property type="entry name" value="TRANSCRIPTIONAL REGULATOR-RELATED"/>
    <property type="match status" value="1"/>
</dbReference>
<evidence type="ECO:0000313" key="2">
    <source>
        <dbReference type="EMBL" id="SCC03013.1"/>
    </source>
</evidence>
<organism evidence="2 3">
    <name type="scientific">Weissella bombi</name>
    <dbReference type="NCBI Taxonomy" id="1505725"/>
    <lineage>
        <taxon>Bacteria</taxon>
        <taxon>Bacillati</taxon>
        <taxon>Bacillota</taxon>
        <taxon>Bacilli</taxon>
        <taxon>Lactobacillales</taxon>
        <taxon>Lactobacillaceae</taxon>
        <taxon>Weissella</taxon>
    </lineage>
</organism>
<evidence type="ECO:0000259" key="1">
    <source>
        <dbReference type="PROSITE" id="PS50930"/>
    </source>
</evidence>
<keyword evidence="3" id="KW-1185">Reference proteome</keyword>
<dbReference type="SMART" id="SM00850">
    <property type="entry name" value="LytTR"/>
    <property type="match status" value="1"/>
</dbReference>
<dbReference type="OrthoDB" id="9808614at2"/>
<accession>A0A1C4B832</accession>
<dbReference type="PANTHER" id="PTHR37299:SF1">
    <property type="entry name" value="STAGE 0 SPORULATION PROTEIN A HOMOLOG"/>
    <property type="match status" value="1"/>
</dbReference>